<protein>
    <submittedName>
        <fullName evidence="1">Uncharacterized protein</fullName>
    </submittedName>
</protein>
<keyword evidence="2" id="KW-1185">Reference proteome</keyword>
<sequence length="230" mass="26306">MAKPDDQRDKQTLVPLQEFRGPRERLTEAQARVLAALSSSYTVCMSSHAVSVPYHDQVLIGNGSRLSPATIESLKWRGLIEEAGRELEPSQPGYPEHWRKQLLFFRLTQTGRMTVLRQALHFTPEEVIFSLPYRVELLLEELNRYEIRYHCEPEVAIRGVIPSERFNWQVRLPTWRIVVVYNEADNLLGVAGGKSGENEAMPLWVRPGGHGWNITSLARVRLRPKTSTPP</sequence>
<name>A0A402BL68_9CHLR</name>
<organism evidence="1 2">
    <name type="scientific">Dictyobacter alpinus</name>
    <dbReference type="NCBI Taxonomy" id="2014873"/>
    <lineage>
        <taxon>Bacteria</taxon>
        <taxon>Bacillati</taxon>
        <taxon>Chloroflexota</taxon>
        <taxon>Ktedonobacteria</taxon>
        <taxon>Ktedonobacterales</taxon>
        <taxon>Dictyobacteraceae</taxon>
        <taxon>Dictyobacter</taxon>
    </lineage>
</organism>
<dbReference type="EMBL" id="BIFT01000003">
    <property type="protein sequence ID" value="GCE32060.1"/>
    <property type="molecule type" value="Genomic_DNA"/>
</dbReference>
<evidence type="ECO:0000313" key="2">
    <source>
        <dbReference type="Proteomes" id="UP000287171"/>
    </source>
</evidence>
<comment type="caution">
    <text evidence="1">The sequence shown here is derived from an EMBL/GenBank/DDBJ whole genome shotgun (WGS) entry which is preliminary data.</text>
</comment>
<reference evidence="2" key="1">
    <citation type="submission" date="2018-12" db="EMBL/GenBank/DDBJ databases">
        <title>Tengunoibacter tsumagoiensis gen. nov., sp. nov., Dictyobacter kobayashii sp. nov., D. alpinus sp. nov., and D. joshuensis sp. nov. and description of Dictyobacteraceae fam. nov. within the order Ktedonobacterales isolated from Tengu-no-mugimeshi.</title>
        <authorList>
            <person name="Wang C.M."/>
            <person name="Zheng Y."/>
            <person name="Sakai Y."/>
            <person name="Toyoda A."/>
            <person name="Minakuchi Y."/>
            <person name="Abe K."/>
            <person name="Yokota A."/>
            <person name="Yabe S."/>
        </authorList>
    </citation>
    <scope>NUCLEOTIDE SEQUENCE [LARGE SCALE GENOMIC DNA]</scope>
    <source>
        <strain evidence="2">Uno16</strain>
    </source>
</reference>
<gene>
    <name evidence="1" type="ORF">KDA_75440</name>
</gene>
<accession>A0A402BL68</accession>
<proteinExistence type="predicted"/>
<evidence type="ECO:0000313" key="1">
    <source>
        <dbReference type="EMBL" id="GCE32060.1"/>
    </source>
</evidence>
<dbReference type="RefSeq" id="WP_126632069.1">
    <property type="nucleotide sequence ID" value="NZ_BIFT01000003.1"/>
</dbReference>
<dbReference type="AlphaFoldDB" id="A0A402BL68"/>
<dbReference type="Proteomes" id="UP000287171">
    <property type="component" value="Unassembled WGS sequence"/>
</dbReference>